<protein>
    <submittedName>
        <fullName evidence="1">Uncharacterized protein</fullName>
    </submittedName>
</protein>
<dbReference type="Proteomes" id="UP000793456">
    <property type="component" value="Chromosome XXIV"/>
</dbReference>
<evidence type="ECO:0000313" key="1">
    <source>
        <dbReference type="EMBL" id="TMS02236.1"/>
    </source>
</evidence>
<evidence type="ECO:0000313" key="2">
    <source>
        <dbReference type="Proteomes" id="UP000793456"/>
    </source>
</evidence>
<proteinExistence type="predicted"/>
<comment type="caution">
    <text evidence="1">The sequence shown here is derived from an EMBL/GenBank/DDBJ whole genome shotgun (WGS) entry which is preliminary data.</text>
</comment>
<accession>A0ACD3Q6D9</accession>
<organism evidence="1 2">
    <name type="scientific">Larimichthys crocea</name>
    <name type="common">Large yellow croaker</name>
    <name type="synonym">Pseudosciaena crocea</name>
    <dbReference type="NCBI Taxonomy" id="215358"/>
    <lineage>
        <taxon>Eukaryota</taxon>
        <taxon>Metazoa</taxon>
        <taxon>Chordata</taxon>
        <taxon>Craniata</taxon>
        <taxon>Vertebrata</taxon>
        <taxon>Euteleostomi</taxon>
        <taxon>Actinopterygii</taxon>
        <taxon>Neopterygii</taxon>
        <taxon>Teleostei</taxon>
        <taxon>Neoteleostei</taxon>
        <taxon>Acanthomorphata</taxon>
        <taxon>Eupercaria</taxon>
        <taxon>Sciaenidae</taxon>
        <taxon>Larimichthys</taxon>
    </lineage>
</organism>
<dbReference type="EMBL" id="CM011697">
    <property type="protein sequence ID" value="TMS02236.1"/>
    <property type="molecule type" value="Genomic_DNA"/>
</dbReference>
<reference evidence="1" key="1">
    <citation type="submission" date="2018-11" db="EMBL/GenBank/DDBJ databases">
        <title>The sequence and de novo assembly of Larimichthys crocea genome using PacBio and Hi-C technologies.</title>
        <authorList>
            <person name="Xu P."/>
            <person name="Chen B."/>
            <person name="Zhou Z."/>
            <person name="Ke Q."/>
            <person name="Wu Y."/>
            <person name="Bai H."/>
            <person name="Pu F."/>
        </authorList>
    </citation>
    <scope>NUCLEOTIDE SEQUENCE</scope>
    <source>
        <tissue evidence="1">Muscle</tissue>
    </source>
</reference>
<sequence length="360" mass="40397">MECIQLMKQCWNEQPEKRPTFEEIFDQFKNINKGKKTNIIDSMLRMLEQYSSNLEELIRERTEELEIEKQKTEKLLTQMLPPSVAEALKVGGTVEPEYFDSVSLYFSDIVGFTTISAHSEPIEVVDLLNNLYTVFDAIIGNHDVYKVETIGDAYMVASGVPVLNENRHAAEIANMALDILSAVGTFKMRHMPDVPVRIRIGLHTGPCVAGVVGLTMPRYCLFGDTVNTASRMEATGLPYRIHVHESTVKVLRELNLGYKLELRGRSEVKVLYQAIKISANGPRAADGRDSPVQETESRETTTGTTCKEEKLSISISVAAADSKDVKQVFHKAVKKISHVRVMTQVLQAPEEEDNVMMSHH</sequence>
<name>A0ACD3Q6D9_LARCR</name>
<keyword evidence="2" id="KW-1185">Reference proteome</keyword>
<gene>
    <name evidence="1" type="ORF">E3U43_007776</name>
</gene>